<evidence type="ECO:0000313" key="1">
    <source>
        <dbReference type="EMBL" id="ANW12314.1"/>
    </source>
</evidence>
<proteinExistence type="predicted"/>
<dbReference type="InterPro" id="IPR010336">
    <property type="entry name" value="Baculo_ME53"/>
</dbReference>
<organism evidence="1">
    <name type="scientific">Malacosoma sp. alphabaculovirus</name>
    <dbReference type="NCBI Taxonomy" id="1881632"/>
    <lineage>
        <taxon>Viruses</taxon>
        <taxon>Viruses incertae sedis</taxon>
        <taxon>Naldaviricetes</taxon>
        <taxon>Lefavirales</taxon>
        <taxon>Baculoviridae</taxon>
        <taxon>Alphabaculovirus</taxon>
    </lineage>
</organism>
<dbReference type="Pfam" id="PF06061">
    <property type="entry name" value="Baculo_ME53"/>
    <property type="match status" value="1"/>
</dbReference>
<dbReference type="GO" id="GO:0003677">
    <property type="term" value="F:DNA binding"/>
    <property type="evidence" value="ECO:0007669"/>
    <property type="project" value="InterPro"/>
</dbReference>
<protein>
    <submittedName>
        <fullName evidence="1">Me53</fullName>
    </submittedName>
</protein>
<name>A0A1B1V5N6_9ABAC</name>
<dbReference type="GO" id="GO:0008270">
    <property type="term" value="F:zinc ion binding"/>
    <property type="evidence" value="ECO:0007669"/>
    <property type="project" value="InterPro"/>
</dbReference>
<reference evidence="1" key="1">
    <citation type="submission" date="2016-02" db="EMBL/GenBank/DDBJ databases">
        <authorList>
            <person name="Wen L."/>
            <person name="He K."/>
            <person name="Yang H."/>
        </authorList>
    </citation>
    <scope>NUCLEOTIDE SEQUENCE</scope>
    <source>
        <strain evidence="1">164</strain>
    </source>
</reference>
<gene>
    <name evidence="1" type="primary">masp8.7</name>
</gene>
<dbReference type="EMBL" id="KU696414">
    <property type="protein sequence ID" value="ANW12314.1"/>
    <property type="molecule type" value="Genomic_DNA"/>
</dbReference>
<accession>A0A1B1V5N6</accession>
<sequence>MSSKLSRSPPPASSSSTITKLEDLRYKFLSSQSYELLKFVFNFATDYAEGKYRVNNLPMMRCMGINRSKDTIRQTKCDSCAFKFNKVEKNQQLFCIVNVAIALVDEKRRKEKFKLVCGKCLHKYTFCDMFVTYEMYPRLNLSSVEELCDHGFITAYIFPIRLMEEDRDYEIIVDVYKDVKNNVYENIKAIVNNKKSHEMITKIEYSTYNKIIFVENVHDFFVVKNPSTGRLAVKMMPDNSPMLAQCRRQNVRPRSDETIYFYEVRKKVYLRDHNYVIYIWRSCNTYCAKCETKFYKKINPILYCSTCGFTDYMYFTRAHDNLDVFDLNYYKKCIKTNNSINCKLIYYDMKLYNKLIQQK</sequence>